<name>A0AAN8IL17_TRICO</name>
<dbReference type="Proteomes" id="UP001331761">
    <property type="component" value="Unassembled WGS sequence"/>
</dbReference>
<reference evidence="2 3" key="1">
    <citation type="submission" date="2019-10" db="EMBL/GenBank/DDBJ databases">
        <title>Assembly and Annotation for the nematode Trichostrongylus colubriformis.</title>
        <authorList>
            <person name="Martin J."/>
        </authorList>
    </citation>
    <scope>NUCLEOTIDE SEQUENCE [LARGE SCALE GENOMIC DNA]</scope>
    <source>
        <strain evidence="2">G859</strain>
        <tissue evidence="2">Whole worm</tissue>
    </source>
</reference>
<feature type="compositionally biased region" description="Polar residues" evidence="1">
    <location>
        <begin position="104"/>
        <end position="120"/>
    </location>
</feature>
<dbReference type="EMBL" id="WIXE01009372">
    <property type="protein sequence ID" value="KAK5978494.1"/>
    <property type="molecule type" value="Genomic_DNA"/>
</dbReference>
<dbReference type="AlphaFoldDB" id="A0AAN8IL17"/>
<accession>A0AAN8IL17</accession>
<feature type="region of interest" description="Disordered" evidence="1">
    <location>
        <begin position="99"/>
        <end position="120"/>
    </location>
</feature>
<evidence type="ECO:0000256" key="1">
    <source>
        <dbReference type="SAM" id="MobiDB-lite"/>
    </source>
</evidence>
<gene>
    <name evidence="2" type="ORF">GCK32_001364</name>
</gene>
<comment type="caution">
    <text evidence="2">The sequence shown here is derived from an EMBL/GenBank/DDBJ whole genome shotgun (WGS) entry which is preliminary data.</text>
</comment>
<proteinExistence type="predicted"/>
<organism evidence="2 3">
    <name type="scientific">Trichostrongylus colubriformis</name>
    <name type="common">Black scour worm</name>
    <dbReference type="NCBI Taxonomy" id="6319"/>
    <lineage>
        <taxon>Eukaryota</taxon>
        <taxon>Metazoa</taxon>
        <taxon>Ecdysozoa</taxon>
        <taxon>Nematoda</taxon>
        <taxon>Chromadorea</taxon>
        <taxon>Rhabditida</taxon>
        <taxon>Rhabditina</taxon>
        <taxon>Rhabditomorpha</taxon>
        <taxon>Strongyloidea</taxon>
        <taxon>Trichostrongylidae</taxon>
        <taxon>Trichostrongylus</taxon>
    </lineage>
</organism>
<keyword evidence="3" id="KW-1185">Reference proteome</keyword>
<sequence length="120" mass="14282">MTAHSSRQRYCSTRYTLVNNYYAKSDSQFRWPPKPLIKRHDCFKIQYDREGRRIAHKVEMEPRALLQLRKEELMEREKEVTEKIEKLRRLRDTLRKRISAEADASNSTSENKVNQPVSGG</sequence>
<evidence type="ECO:0000313" key="2">
    <source>
        <dbReference type="EMBL" id="KAK5978494.1"/>
    </source>
</evidence>
<evidence type="ECO:0000313" key="3">
    <source>
        <dbReference type="Proteomes" id="UP001331761"/>
    </source>
</evidence>
<protein>
    <submittedName>
        <fullName evidence="2">Uncharacterized protein</fullName>
    </submittedName>
</protein>